<dbReference type="InterPro" id="IPR005182">
    <property type="entry name" value="YdbS-like_PH"/>
</dbReference>
<protein>
    <submittedName>
        <fullName evidence="4">Putative photosynthetic complex assembly protein</fullName>
    </submittedName>
</protein>
<dbReference type="EMBL" id="ANHY01000002">
    <property type="protein sequence ID" value="EKV32852.1"/>
    <property type="molecule type" value="Genomic_DNA"/>
</dbReference>
<feature type="domain" description="YdbS-like PH" evidence="3">
    <location>
        <begin position="106"/>
        <end position="192"/>
    </location>
</feature>
<dbReference type="RefSeq" id="WP_009538679.1">
    <property type="nucleotide sequence ID" value="NZ_ANHY01000002.1"/>
</dbReference>
<evidence type="ECO:0000313" key="4">
    <source>
        <dbReference type="EMBL" id="EKV32852.1"/>
    </source>
</evidence>
<dbReference type="AlphaFoldDB" id="K9H5J8"/>
<evidence type="ECO:0000256" key="2">
    <source>
        <dbReference type="SAM" id="Phobius"/>
    </source>
</evidence>
<feature type="transmembrane region" description="Helical" evidence="2">
    <location>
        <begin position="83"/>
        <end position="105"/>
    </location>
</feature>
<evidence type="ECO:0000256" key="1">
    <source>
        <dbReference type="SAM" id="MobiDB-lite"/>
    </source>
</evidence>
<feature type="transmembrane region" description="Helical" evidence="2">
    <location>
        <begin position="117"/>
        <end position="139"/>
    </location>
</feature>
<dbReference type="Pfam" id="PF03703">
    <property type="entry name" value="bPH_2"/>
    <property type="match status" value="1"/>
</dbReference>
<dbReference type="InterPro" id="IPR054839">
    <property type="entry name" value="puhB_PGC"/>
</dbReference>
<evidence type="ECO:0000313" key="5">
    <source>
        <dbReference type="Proteomes" id="UP000009881"/>
    </source>
</evidence>
<evidence type="ECO:0000259" key="3">
    <source>
        <dbReference type="Pfam" id="PF03703"/>
    </source>
</evidence>
<dbReference type="PATRIC" id="fig|1238182.3.peg.228"/>
<accession>K9H5J8</accession>
<gene>
    <name evidence="4" type="ORF">C882_1690</name>
</gene>
<dbReference type="STRING" id="1238182.C882_1690"/>
<reference evidence="4 5" key="1">
    <citation type="journal article" date="2013" name="Genome Announc.">
        <title>Draft Genome Sequence of an Alphaproteobacterium, Caenispirillum salinarum AK4(T), Isolated from a Solar Saltern.</title>
        <authorList>
            <person name="Khatri I."/>
            <person name="Singh A."/>
            <person name="Korpole S."/>
            <person name="Pinnaka A.K."/>
            <person name="Subramanian S."/>
        </authorList>
    </citation>
    <scope>NUCLEOTIDE SEQUENCE [LARGE SCALE GENOMIC DNA]</scope>
    <source>
        <strain evidence="4 5">AK4</strain>
    </source>
</reference>
<feature type="region of interest" description="Disordered" evidence="1">
    <location>
        <begin position="1"/>
        <end position="22"/>
    </location>
</feature>
<keyword evidence="5" id="KW-1185">Reference proteome</keyword>
<name>K9H5J8_9PROT</name>
<dbReference type="NCBIfam" id="NF040894">
    <property type="entry name" value="puhB_PGC"/>
    <property type="match status" value="1"/>
</dbReference>
<proteinExistence type="predicted"/>
<comment type="caution">
    <text evidence="4">The sequence shown here is derived from an EMBL/GenBank/DDBJ whole genome shotgun (WGS) entry which is preliminary data.</text>
</comment>
<organism evidence="4 5">
    <name type="scientific">Caenispirillum salinarum AK4</name>
    <dbReference type="NCBI Taxonomy" id="1238182"/>
    <lineage>
        <taxon>Bacteria</taxon>
        <taxon>Pseudomonadati</taxon>
        <taxon>Pseudomonadota</taxon>
        <taxon>Alphaproteobacteria</taxon>
        <taxon>Rhodospirillales</taxon>
        <taxon>Novispirillaceae</taxon>
        <taxon>Caenispirillum</taxon>
    </lineage>
</organism>
<dbReference type="Proteomes" id="UP000009881">
    <property type="component" value="Unassembled WGS sequence"/>
</dbReference>
<dbReference type="OrthoDB" id="7345733at2"/>
<keyword evidence="2" id="KW-0812">Transmembrane</keyword>
<feature type="transmembrane region" description="Helical" evidence="2">
    <location>
        <begin position="54"/>
        <end position="71"/>
    </location>
</feature>
<keyword evidence="2" id="KW-0472">Membrane</keyword>
<dbReference type="eggNOG" id="COG3428">
    <property type="taxonomic scope" value="Bacteria"/>
</dbReference>
<keyword evidence="2" id="KW-1133">Transmembrane helix</keyword>
<sequence length="224" mass="23875">MSHVSSVPLPDPHDHEFEPVPGLPAPLPEGERILWQGRPVWTRLAIHAFHVRKVAVYFAALLAWVVASAIADGDTLAETAKTAAMVTAGGSVAVGIQTALGFFSAKATVYTITDRRIVLRIGIALPLVITVPFNLVAIARFRPQSKGVGDIPVALISGERIGYGILWPHARPWTLLRPQPMLRCVPEGAAVATVLASALRADMARRTVGDEVETAAPPHAQAAE</sequence>